<dbReference type="KEGG" id="bvz:BRAD3257_1791"/>
<organism evidence="3 4">
    <name type="scientific">Bradyrhizobium vignae</name>
    <dbReference type="NCBI Taxonomy" id="1549949"/>
    <lineage>
        <taxon>Bacteria</taxon>
        <taxon>Pseudomonadati</taxon>
        <taxon>Pseudomonadota</taxon>
        <taxon>Alphaproteobacteria</taxon>
        <taxon>Hyphomicrobiales</taxon>
        <taxon>Nitrobacteraceae</taxon>
        <taxon>Bradyrhizobium</taxon>
    </lineage>
</organism>
<dbReference type="GO" id="GO:0016020">
    <property type="term" value="C:membrane"/>
    <property type="evidence" value="ECO:0007669"/>
    <property type="project" value="TreeGrafter"/>
</dbReference>
<feature type="domain" description="Fatty acid desaturase" evidence="2">
    <location>
        <begin position="57"/>
        <end position="297"/>
    </location>
</feature>
<dbReference type="EMBL" id="LS398110">
    <property type="protein sequence ID" value="SPP92906.1"/>
    <property type="molecule type" value="Genomic_DNA"/>
</dbReference>
<keyword evidence="1" id="KW-0812">Transmembrane</keyword>
<keyword evidence="1" id="KW-1133">Transmembrane helix</keyword>
<name>A0A2U3PUW2_9BRAD</name>
<dbReference type="GO" id="GO:0016717">
    <property type="term" value="F:oxidoreductase activity, acting on paired donors, with oxidation of a pair of donors resulting in the reduction of molecular oxygen to two molecules of water"/>
    <property type="evidence" value="ECO:0007669"/>
    <property type="project" value="TreeGrafter"/>
</dbReference>
<evidence type="ECO:0000313" key="4">
    <source>
        <dbReference type="Proteomes" id="UP000246085"/>
    </source>
</evidence>
<dbReference type="Pfam" id="PF00487">
    <property type="entry name" value="FA_desaturase"/>
    <property type="match status" value="1"/>
</dbReference>
<feature type="transmembrane region" description="Helical" evidence="1">
    <location>
        <begin position="170"/>
        <end position="189"/>
    </location>
</feature>
<dbReference type="PANTHER" id="PTHR19353:SF19">
    <property type="entry name" value="DELTA(5) FATTY ACID DESATURASE C-RELATED"/>
    <property type="match status" value="1"/>
</dbReference>
<dbReference type="Proteomes" id="UP000246085">
    <property type="component" value="Chromosome BRAD3257"/>
</dbReference>
<feature type="transmembrane region" description="Helical" evidence="1">
    <location>
        <begin position="30"/>
        <end position="48"/>
    </location>
</feature>
<sequence>MSSNASSLNPVRVPPEKQAELYRLTNPPKVAWPTLAVLLYVVCGVIGVDIAAMQGIIPLWVGMLLNVITMYPFFHVMHDSLHRAVSTNVKFNDWVGQMVLAAVGSPGSLDVIRYSHMMHHRFTNDPQDPDHYFHGSWWTLPFRWMTTDYHYIAYNLRSGDARAKKIMRKALPYTLATVAAIVGIIYLGYGWELLMLWYLPNRLMLGLMSMAFLWLPHLDGDEHGHLSHIKPAASTSENLTAGTTMRLGFERLLAPLLQWHNYHLIHHLWPTTPAYNHAKVWKLMEPELRERDLRIQHNFDLIPTLHRGDTTGRSQIRQAS</sequence>
<feature type="transmembrane region" description="Helical" evidence="1">
    <location>
        <begin position="94"/>
        <end position="112"/>
    </location>
</feature>
<keyword evidence="1" id="KW-0472">Membrane</keyword>
<dbReference type="InterPro" id="IPR012171">
    <property type="entry name" value="Fatty_acid_desaturase"/>
</dbReference>
<reference evidence="3 4" key="1">
    <citation type="submission" date="2018-03" db="EMBL/GenBank/DDBJ databases">
        <authorList>
            <person name="Gully D."/>
        </authorList>
    </citation>
    <scope>NUCLEOTIDE SEQUENCE [LARGE SCALE GENOMIC DNA]</scope>
    <source>
        <strain evidence="3">ORS3257</strain>
    </source>
</reference>
<evidence type="ECO:0000256" key="1">
    <source>
        <dbReference type="SAM" id="Phobius"/>
    </source>
</evidence>
<dbReference type="InterPro" id="IPR005804">
    <property type="entry name" value="FA_desaturase_dom"/>
</dbReference>
<dbReference type="RefSeq" id="WP_145986978.1">
    <property type="nucleotide sequence ID" value="NZ_LS398110.1"/>
</dbReference>
<accession>A0A2U3PUW2</accession>
<dbReference type="GO" id="GO:0008610">
    <property type="term" value="P:lipid biosynthetic process"/>
    <property type="evidence" value="ECO:0007669"/>
    <property type="project" value="UniProtKB-ARBA"/>
</dbReference>
<feature type="transmembrane region" description="Helical" evidence="1">
    <location>
        <begin position="55"/>
        <end position="74"/>
    </location>
</feature>
<gene>
    <name evidence="3" type="ORF">BRAD3257_1791</name>
</gene>
<evidence type="ECO:0000313" key="3">
    <source>
        <dbReference type="EMBL" id="SPP92906.1"/>
    </source>
</evidence>
<proteinExistence type="predicted"/>
<protein>
    <submittedName>
        <fullName evidence="3">Putative Fatty acid desaturase</fullName>
    </submittedName>
</protein>
<dbReference type="AlphaFoldDB" id="A0A2U3PUW2"/>
<dbReference type="PANTHER" id="PTHR19353">
    <property type="entry name" value="FATTY ACID DESATURASE 2"/>
    <property type="match status" value="1"/>
</dbReference>
<evidence type="ECO:0000259" key="2">
    <source>
        <dbReference type="Pfam" id="PF00487"/>
    </source>
</evidence>